<dbReference type="EMBL" id="JAJSOF020000019">
    <property type="protein sequence ID" value="KAJ4438939.1"/>
    <property type="molecule type" value="Genomic_DNA"/>
</dbReference>
<accession>A0ABQ8SXJ7</accession>
<evidence type="ECO:0000313" key="2">
    <source>
        <dbReference type="Proteomes" id="UP001148838"/>
    </source>
</evidence>
<organism evidence="1 2">
    <name type="scientific">Periplaneta americana</name>
    <name type="common">American cockroach</name>
    <name type="synonym">Blatta americana</name>
    <dbReference type="NCBI Taxonomy" id="6978"/>
    <lineage>
        <taxon>Eukaryota</taxon>
        <taxon>Metazoa</taxon>
        <taxon>Ecdysozoa</taxon>
        <taxon>Arthropoda</taxon>
        <taxon>Hexapoda</taxon>
        <taxon>Insecta</taxon>
        <taxon>Pterygota</taxon>
        <taxon>Neoptera</taxon>
        <taxon>Polyneoptera</taxon>
        <taxon>Dictyoptera</taxon>
        <taxon>Blattodea</taxon>
        <taxon>Blattoidea</taxon>
        <taxon>Blattidae</taxon>
        <taxon>Blattinae</taxon>
        <taxon>Periplaneta</taxon>
    </lineage>
</organism>
<keyword evidence="2" id="KW-1185">Reference proteome</keyword>
<name>A0ABQ8SXJ7_PERAM</name>
<reference evidence="1 2" key="1">
    <citation type="journal article" date="2022" name="Allergy">
        <title>Genome assembly and annotation of Periplaneta americana reveal a comprehensive cockroach allergen profile.</title>
        <authorList>
            <person name="Wang L."/>
            <person name="Xiong Q."/>
            <person name="Saelim N."/>
            <person name="Wang L."/>
            <person name="Nong W."/>
            <person name="Wan A.T."/>
            <person name="Shi M."/>
            <person name="Liu X."/>
            <person name="Cao Q."/>
            <person name="Hui J.H.L."/>
            <person name="Sookrung N."/>
            <person name="Leung T.F."/>
            <person name="Tungtrongchitr A."/>
            <person name="Tsui S.K.W."/>
        </authorList>
    </citation>
    <scope>NUCLEOTIDE SEQUENCE [LARGE SCALE GENOMIC DNA]</scope>
    <source>
        <strain evidence="1">PWHHKU_190912</strain>
    </source>
</reference>
<gene>
    <name evidence="1" type="ORF">ANN_14893</name>
</gene>
<sequence>MYSIKNLQQLETETAIAPIATYGLNIIWEKLNNQLHENSARSKKNNTLEIIYELRKESFFIEDIRTQLCMHTRKPFKYLEEKRTPSGAISM</sequence>
<proteinExistence type="predicted"/>
<comment type="caution">
    <text evidence="1">The sequence shown here is derived from an EMBL/GenBank/DDBJ whole genome shotgun (WGS) entry which is preliminary data.</text>
</comment>
<dbReference type="Proteomes" id="UP001148838">
    <property type="component" value="Unassembled WGS sequence"/>
</dbReference>
<protein>
    <submittedName>
        <fullName evidence="1">Uncharacterized protein</fullName>
    </submittedName>
</protein>
<evidence type="ECO:0000313" key="1">
    <source>
        <dbReference type="EMBL" id="KAJ4438939.1"/>
    </source>
</evidence>